<dbReference type="OrthoDB" id="9804759at2"/>
<feature type="domain" description="Coenzyme Q-binding protein COQ10 START" evidence="2">
    <location>
        <begin position="10"/>
        <end position="143"/>
    </location>
</feature>
<dbReference type="InterPro" id="IPR023393">
    <property type="entry name" value="START-like_dom_sf"/>
</dbReference>
<dbReference type="OMA" id="IDGPFKY"/>
<dbReference type="Gene3D" id="3.30.530.20">
    <property type="match status" value="1"/>
</dbReference>
<comment type="caution">
    <text evidence="4">The sequence shown here is derived from an EMBL/GenBank/DDBJ whole genome shotgun (WGS) entry which is preliminary data.</text>
</comment>
<dbReference type="RefSeq" id="WP_014745229.1">
    <property type="nucleotide sequence ID" value="NZ_CP121013.1"/>
</dbReference>
<dbReference type="AlphaFoldDB" id="A0A162K8Q9"/>
<dbReference type="Pfam" id="PF03364">
    <property type="entry name" value="Polyketide_cyc"/>
    <property type="match status" value="1"/>
</dbReference>
<dbReference type="PANTHER" id="PTHR12901:SF10">
    <property type="entry name" value="COENZYME Q-BINDING PROTEIN COQ10, MITOCHONDRIAL"/>
    <property type="match status" value="1"/>
</dbReference>
<evidence type="ECO:0000259" key="2">
    <source>
        <dbReference type="Pfam" id="PF03364"/>
    </source>
</evidence>
<dbReference type="PANTHER" id="PTHR12901">
    <property type="entry name" value="SPERM PROTEIN HOMOLOG"/>
    <property type="match status" value="1"/>
</dbReference>
<sequence length="166" mass="19350">MPSFSEKRVLPYAPDQLFDLVAAVDRYPEFLPWCIASRIRTRESFTDAEGHKRERMEADLVIGFKMIRERFTSKVELLRPHEVLVTDVTGPFEHLRNRWCFEPHPEGCLVDFEVDFKFRSRLLDNVMGALFGEATRRMVKAFEARAADLYGREPLHRGQAPRPAEP</sequence>
<dbReference type="EMBL" id="DMAI01000272">
    <property type="protein sequence ID" value="HAE49053.1"/>
    <property type="molecule type" value="Genomic_DNA"/>
</dbReference>
<evidence type="ECO:0000313" key="3">
    <source>
        <dbReference type="EMBL" id="HAE49053.1"/>
    </source>
</evidence>
<proteinExistence type="inferred from homology"/>
<dbReference type="InterPro" id="IPR044996">
    <property type="entry name" value="COQ10-like"/>
</dbReference>
<organism evidence="4 5">
    <name type="scientific">Tistrella mobilis</name>
    <dbReference type="NCBI Taxonomy" id="171437"/>
    <lineage>
        <taxon>Bacteria</taxon>
        <taxon>Pseudomonadati</taxon>
        <taxon>Pseudomonadota</taxon>
        <taxon>Alphaproteobacteria</taxon>
        <taxon>Geminicoccales</taxon>
        <taxon>Geminicoccaceae</taxon>
        <taxon>Tistrella</taxon>
    </lineage>
</organism>
<name>A0A162K8Q9_9PROT</name>
<accession>A0A162K8Q9</accession>
<dbReference type="GO" id="GO:0048039">
    <property type="term" value="F:ubiquinone binding"/>
    <property type="evidence" value="ECO:0007669"/>
    <property type="project" value="InterPro"/>
</dbReference>
<dbReference type="Proteomes" id="UP000075787">
    <property type="component" value="Unassembled WGS sequence"/>
</dbReference>
<evidence type="ECO:0000313" key="4">
    <source>
        <dbReference type="EMBL" id="KYO50703.1"/>
    </source>
</evidence>
<dbReference type="GO" id="GO:0045333">
    <property type="term" value="P:cellular respiration"/>
    <property type="evidence" value="ECO:0007669"/>
    <property type="project" value="InterPro"/>
</dbReference>
<gene>
    <name evidence="4" type="ORF">AUP44_12150</name>
    <name evidence="3" type="ORF">DCK97_16670</name>
</gene>
<dbReference type="SUPFAM" id="SSF55961">
    <property type="entry name" value="Bet v1-like"/>
    <property type="match status" value="1"/>
</dbReference>
<evidence type="ECO:0000313" key="5">
    <source>
        <dbReference type="Proteomes" id="UP000075787"/>
    </source>
</evidence>
<protein>
    <submittedName>
        <fullName evidence="4">Cyclase</fullName>
    </submittedName>
    <submittedName>
        <fullName evidence="3">Type II toxin-antitoxin system RatA family toxin</fullName>
    </submittedName>
</protein>
<dbReference type="EMBL" id="LPZR01000194">
    <property type="protein sequence ID" value="KYO50703.1"/>
    <property type="molecule type" value="Genomic_DNA"/>
</dbReference>
<dbReference type="Proteomes" id="UP000257706">
    <property type="component" value="Unassembled WGS sequence"/>
</dbReference>
<dbReference type="InterPro" id="IPR005031">
    <property type="entry name" value="COQ10_START"/>
</dbReference>
<reference evidence="4 5" key="1">
    <citation type="submission" date="2015-12" db="EMBL/GenBank/DDBJ databases">
        <title>Genome sequence of Tistrella mobilis MCCC 1A02139.</title>
        <authorList>
            <person name="Lu L."/>
            <person name="Lai Q."/>
            <person name="Shao Z."/>
            <person name="Qian P."/>
        </authorList>
    </citation>
    <scope>NUCLEOTIDE SEQUENCE [LARGE SCALE GENOMIC DNA]</scope>
    <source>
        <strain evidence="4 5">MCCC 1A02139</strain>
    </source>
</reference>
<reference evidence="3 6" key="2">
    <citation type="journal article" date="2018" name="Nat. Biotechnol.">
        <title>A standardized bacterial taxonomy based on genome phylogeny substantially revises the tree of life.</title>
        <authorList>
            <person name="Parks D.H."/>
            <person name="Chuvochina M."/>
            <person name="Waite D.W."/>
            <person name="Rinke C."/>
            <person name="Skarshewski A."/>
            <person name="Chaumeil P.A."/>
            <person name="Hugenholtz P."/>
        </authorList>
    </citation>
    <scope>NUCLEOTIDE SEQUENCE [LARGE SCALE GENOMIC DNA]</scope>
    <source>
        <strain evidence="3">UBA8739</strain>
    </source>
</reference>
<dbReference type="GeneID" id="97241859"/>
<dbReference type="CDD" id="cd07813">
    <property type="entry name" value="COQ10p_like"/>
    <property type="match status" value="1"/>
</dbReference>
<evidence type="ECO:0000313" key="6">
    <source>
        <dbReference type="Proteomes" id="UP000257706"/>
    </source>
</evidence>
<evidence type="ECO:0000256" key="1">
    <source>
        <dbReference type="ARBA" id="ARBA00008918"/>
    </source>
</evidence>
<comment type="similarity">
    <text evidence="1">Belongs to the ribosome association toxin RatA family.</text>
</comment>